<gene>
    <name evidence="7" type="ORF">PsYK624_048670</name>
</gene>
<dbReference type="CDD" id="cd23507">
    <property type="entry name" value="hydrophobin_I"/>
    <property type="match status" value="1"/>
</dbReference>
<evidence type="ECO:0000256" key="6">
    <source>
        <dbReference type="RuleBase" id="RU365009"/>
    </source>
</evidence>
<name>A0A9P3LB23_9APHY</name>
<dbReference type="EMBL" id="BPQB01000010">
    <property type="protein sequence ID" value="GJE88780.1"/>
    <property type="molecule type" value="Genomic_DNA"/>
</dbReference>
<evidence type="ECO:0000313" key="7">
    <source>
        <dbReference type="EMBL" id="GJE88780.1"/>
    </source>
</evidence>
<comment type="caution">
    <text evidence="7">The sequence shown here is derived from an EMBL/GenBank/DDBJ whole genome shotgun (WGS) entry which is preliminary data.</text>
</comment>
<keyword evidence="3 6" id="KW-0134">Cell wall</keyword>
<accession>A0A9P3LB23</accession>
<evidence type="ECO:0000256" key="3">
    <source>
        <dbReference type="ARBA" id="ARBA00022512"/>
    </source>
</evidence>
<reference evidence="7 8" key="1">
    <citation type="submission" date="2021-08" db="EMBL/GenBank/DDBJ databases">
        <title>Draft Genome Sequence of Phanerochaete sordida strain YK-624.</title>
        <authorList>
            <person name="Mori T."/>
            <person name="Dohra H."/>
            <person name="Suzuki T."/>
            <person name="Kawagishi H."/>
            <person name="Hirai H."/>
        </authorList>
    </citation>
    <scope>NUCLEOTIDE SEQUENCE [LARGE SCALE GENOMIC DNA]</scope>
    <source>
        <strain evidence="7 8">YK-624</strain>
    </source>
</reference>
<feature type="chain" id="PRO_5040545534" description="Hydrophobin" evidence="6">
    <location>
        <begin position="21"/>
        <end position="115"/>
    </location>
</feature>
<evidence type="ECO:0000256" key="4">
    <source>
        <dbReference type="ARBA" id="ARBA00022525"/>
    </source>
</evidence>
<dbReference type="GO" id="GO:0009277">
    <property type="term" value="C:fungal-type cell wall"/>
    <property type="evidence" value="ECO:0007669"/>
    <property type="project" value="InterPro"/>
</dbReference>
<dbReference type="AlphaFoldDB" id="A0A9P3LB23"/>
<dbReference type="GO" id="GO:0005199">
    <property type="term" value="F:structural constituent of cell wall"/>
    <property type="evidence" value="ECO:0007669"/>
    <property type="project" value="InterPro"/>
</dbReference>
<keyword evidence="8" id="KW-1185">Reference proteome</keyword>
<dbReference type="OrthoDB" id="2798292at2759"/>
<evidence type="ECO:0000313" key="8">
    <source>
        <dbReference type="Proteomes" id="UP000703269"/>
    </source>
</evidence>
<keyword evidence="4 6" id="KW-0964">Secreted</keyword>
<feature type="signal peptide" evidence="6">
    <location>
        <begin position="1"/>
        <end position="20"/>
    </location>
</feature>
<dbReference type="Pfam" id="PF01185">
    <property type="entry name" value="Hydrophobin"/>
    <property type="match status" value="1"/>
</dbReference>
<dbReference type="SMART" id="SM00075">
    <property type="entry name" value="HYDRO"/>
    <property type="match status" value="1"/>
</dbReference>
<organism evidence="7 8">
    <name type="scientific">Phanerochaete sordida</name>
    <dbReference type="NCBI Taxonomy" id="48140"/>
    <lineage>
        <taxon>Eukaryota</taxon>
        <taxon>Fungi</taxon>
        <taxon>Dikarya</taxon>
        <taxon>Basidiomycota</taxon>
        <taxon>Agaricomycotina</taxon>
        <taxon>Agaricomycetes</taxon>
        <taxon>Polyporales</taxon>
        <taxon>Phanerochaetaceae</taxon>
        <taxon>Phanerochaete</taxon>
    </lineage>
</organism>
<protein>
    <recommendedName>
        <fullName evidence="6">Hydrophobin</fullName>
    </recommendedName>
</protein>
<comment type="subcellular location">
    <subcellularLocation>
        <location evidence="1 6">Secreted</location>
        <location evidence="1 6">Cell wall</location>
    </subcellularLocation>
</comment>
<dbReference type="InterPro" id="IPR001338">
    <property type="entry name" value="Class_I_Hydrophobin"/>
</dbReference>
<evidence type="ECO:0000256" key="1">
    <source>
        <dbReference type="ARBA" id="ARBA00004191"/>
    </source>
</evidence>
<evidence type="ECO:0000256" key="2">
    <source>
        <dbReference type="ARBA" id="ARBA00010446"/>
    </source>
</evidence>
<keyword evidence="6" id="KW-0732">Signal</keyword>
<keyword evidence="5 6" id="KW-1015">Disulfide bond</keyword>
<sequence>MFSRLATFATFATLALLAAATPTSIGAGSSGGVIPGGETTACCASTESSQSAAGAAILKSIGVVVQDVNALVGLDCSPISVVGVGSGSACSGTTVSCSNGIFGSIGVGCVPVTAV</sequence>
<dbReference type="Proteomes" id="UP000703269">
    <property type="component" value="Unassembled WGS sequence"/>
</dbReference>
<comment type="similarity">
    <text evidence="2 6">Belongs to the fungal hydrophobin family.</text>
</comment>
<evidence type="ECO:0000256" key="5">
    <source>
        <dbReference type="ARBA" id="ARBA00023157"/>
    </source>
</evidence>
<proteinExistence type="inferred from homology"/>